<keyword evidence="2" id="KW-1185">Reference proteome</keyword>
<dbReference type="Proteomes" id="UP001060170">
    <property type="component" value="Chromosome 17"/>
</dbReference>
<comment type="caution">
    <text evidence="1">The sequence shown here is derived from an EMBL/GenBank/DDBJ whole genome shotgun (WGS) entry which is preliminary data.</text>
</comment>
<dbReference type="EMBL" id="CM045881">
    <property type="protein sequence ID" value="KAI7936799.1"/>
    <property type="molecule type" value="Genomic_DNA"/>
</dbReference>
<reference evidence="2" key="2">
    <citation type="journal article" date="2018" name="Mol. Plant Microbe Interact.">
        <title>Genome sequence resources for the wheat stripe rust pathogen (Puccinia striiformis f. sp. tritici) and the barley stripe rust pathogen (Puccinia striiformis f. sp. hordei).</title>
        <authorList>
            <person name="Xia C."/>
            <person name="Wang M."/>
            <person name="Yin C."/>
            <person name="Cornejo O.E."/>
            <person name="Hulbert S.H."/>
            <person name="Chen X."/>
        </authorList>
    </citation>
    <scope>NUCLEOTIDE SEQUENCE [LARGE SCALE GENOMIC DNA]</scope>
    <source>
        <strain evidence="2">93-210</strain>
    </source>
</reference>
<organism evidence="1 2">
    <name type="scientific">Puccinia striiformis f. sp. tritici</name>
    <dbReference type="NCBI Taxonomy" id="168172"/>
    <lineage>
        <taxon>Eukaryota</taxon>
        <taxon>Fungi</taxon>
        <taxon>Dikarya</taxon>
        <taxon>Basidiomycota</taxon>
        <taxon>Pucciniomycotina</taxon>
        <taxon>Pucciniomycetes</taxon>
        <taxon>Pucciniales</taxon>
        <taxon>Pucciniaceae</taxon>
        <taxon>Puccinia</taxon>
    </lineage>
</organism>
<gene>
    <name evidence="1" type="ORF">MJO28_015698</name>
</gene>
<proteinExistence type="predicted"/>
<sequence length="97" mass="11174">MSYRKLYRRSSYRLPSTYRGRLAHVESLIFHCDTLSQATNTENLTSSATNIGTQISNQQIELKIFSLFPHPNIKNPNNWKTGSNGLRLLKHFEDSSM</sequence>
<name>A0ACC0DSA0_9BASI</name>
<evidence type="ECO:0000313" key="2">
    <source>
        <dbReference type="Proteomes" id="UP001060170"/>
    </source>
</evidence>
<reference evidence="2" key="1">
    <citation type="journal article" date="2018" name="BMC Genomics">
        <title>Genomic insights into host adaptation between the wheat stripe rust pathogen (Puccinia striiformis f. sp. tritici) and the barley stripe rust pathogen (Puccinia striiformis f. sp. hordei).</title>
        <authorList>
            <person name="Xia C."/>
            <person name="Wang M."/>
            <person name="Yin C."/>
            <person name="Cornejo O.E."/>
            <person name="Hulbert S.H."/>
            <person name="Chen X."/>
        </authorList>
    </citation>
    <scope>NUCLEOTIDE SEQUENCE [LARGE SCALE GENOMIC DNA]</scope>
    <source>
        <strain evidence="2">93-210</strain>
    </source>
</reference>
<reference evidence="1 2" key="3">
    <citation type="journal article" date="2022" name="Microbiol. Spectr.">
        <title>Folding features and dynamics of 3D genome architecture in plant fungal pathogens.</title>
        <authorList>
            <person name="Xia C."/>
        </authorList>
    </citation>
    <scope>NUCLEOTIDE SEQUENCE [LARGE SCALE GENOMIC DNA]</scope>
    <source>
        <strain evidence="1 2">93-210</strain>
    </source>
</reference>
<evidence type="ECO:0000313" key="1">
    <source>
        <dbReference type="EMBL" id="KAI7936799.1"/>
    </source>
</evidence>
<accession>A0ACC0DSA0</accession>
<protein>
    <submittedName>
        <fullName evidence="1">Uncharacterized protein</fullName>
    </submittedName>
</protein>